<sequence>MTQCETLNDGVTMKRLIPLLLLLFAMPSMAARQFDIEVIIFKRAVDAEKVSESWPNTLPAINFDRAGSFADVSFRQSKGVTMLPSSAYQLNNAAQKLRNHAGFNVLLHTAWRQNDQGRQSAPVFHIQAGRDYSGQFQSDGRPVGSSSVTAPVDGVSEMSIAKPLYELDGTLQIYVQHFLFAEALLDLKKPSVREVTLQDARLDLSGTTEDQGATVQAGLLESVSPTVEEETFLKSYRMDQKRRMRSGETHYLDHPLMGMIIQVRRVAD</sequence>
<dbReference type="Proteomes" id="UP000053748">
    <property type="component" value="Unassembled WGS sequence"/>
</dbReference>
<dbReference type="InterPro" id="IPR021241">
    <property type="entry name" value="CsiV"/>
</dbReference>
<dbReference type="EMBL" id="LOSJ02000002">
    <property type="protein sequence ID" value="PNM56088.1"/>
    <property type="molecule type" value="Genomic_DNA"/>
</dbReference>
<dbReference type="Pfam" id="PF10972">
    <property type="entry name" value="CsiV"/>
    <property type="match status" value="1"/>
</dbReference>
<gene>
    <name evidence="1" type="ORF">AL544_008370</name>
</gene>
<dbReference type="AlphaFoldDB" id="A0A2J9UX30"/>
<keyword evidence="2" id="KW-1185">Reference proteome</keyword>
<evidence type="ECO:0000313" key="1">
    <source>
        <dbReference type="EMBL" id="PNM56088.1"/>
    </source>
</evidence>
<protein>
    <recommendedName>
        <fullName evidence="3">Peptidoglycan-binding protein CsiV</fullName>
    </recommendedName>
</protein>
<evidence type="ECO:0000313" key="2">
    <source>
        <dbReference type="Proteomes" id="UP000053748"/>
    </source>
</evidence>
<dbReference type="OrthoDB" id="5566524at2"/>
<proteinExistence type="predicted"/>
<reference evidence="1" key="1">
    <citation type="submission" date="2017-12" db="EMBL/GenBank/DDBJ databases">
        <title>FDA dAtabase for Regulatory Grade micrObial Sequences (FDA-ARGOS): Supporting development and validation of Infectious Disease Dx tests.</title>
        <authorList>
            <person name="Hoffmann M."/>
            <person name="Allard M."/>
            <person name="Evans P."/>
            <person name="Brown E."/>
            <person name="Tallon L.J."/>
            <person name="Sadzewicz L."/>
            <person name="Sengamalay N."/>
            <person name="Ott S."/>
            <person name="Godinez A."/>
            <person name="Nagaraj S."/>
            <person name="Vavikolanu K."/>
            <person name="Aluvathingal J."/>
            <person name="Nadendla S."/>
            <person name="Hobson J."/>
            <person name="Sichtig H."/>
        </authorList>
    </citation>
    <scope>NUCLEOTIDE SEQUENCE [LARGE SCALE GENOMIC DNA]</scope>
    <source>
        <strain evidence="1">FDAARGOS_113</strain>
    </source>
</reference>
<name>A0A2J9UX30_VIBMI</name>
<evidence type="ECO:0008006" key="3">
    <source>
        <dbReference type="Google" id="ProtNLM"/>
    </source>
</evidence>
<dbReference type="STRING" id="674.VM_05625"/>
<comment type="caution">
    <text evidence="1">The sequence shown here is derived from an EMBL/GenBank/DDBJ whole genome shotgun (WGS) entry which is preliminary data.</text>
</comment>
<accession>A0A2J9UX30</accession>
<organism evidence="1 2">
    <name type="scientific">Vibrio mimicus</name>
    <dbReference type="NCBI Taxonomy" id="674"/>
    <lineage>
        <taxon>Bacteria</taxon>
        <taxon>Pseudomonadati</taxon>
        <taxon>Pseudomonadota</taxon>
        <taxon>Gammaproteobacteria</taxon>
        <taxon>Vibrionales</taxon>
        <taxon>Vibrionaceae</taxon>
        <taxon>Vibrio</taxon>
    </lineage>
</organism>